<feature type="region of interest" description="Disordered" evidence="1">
    <location>
        <begin position="1"/>
        <end position="206"/>
    </location>
</feature>
<feature type="compositionally biased region" description="Basic and acidic residues" evidence="1">
    <location>
        <begin position="53"/>
        <end position="66"/>
    </location>
</feature>
<reference evidence="3" key="1">
    <citation type="journal article" date="2014" name="Nat. Genet.">
        <title>Genome of the human hookworm Necator americanus.</title>
        <authorList>
            <person name="Tang Y.T."/>
            <person name="Gao X."/>
            <person name="Rosa B.A."/>
            <person name="Abubucker S."/>
            <person name="Hallsworth-Pepin K."/>
            <person name="Martin J."/>
            <person name="Tyagi R."/>
            <person name="Heizer E."/>
            <person name="Zhang X."/>
            <person name="Bhonagiri-Palsikar V."/>
            <person name="Minx P."/>
            <person name="Warren W.C."/>
            <person name="Wang Q."/>
            <person name="Zhan B."/>
            <person name="Hotez P.J."/>
            <person name="Sternberg P.W."/>
            <person name="Dougall A."/>
            <person name="Gaze S.T."/>
            <person name="Mulvenna J."/>
            <person name="Sotillo J."/>
            <person name="Ranganathan S."/>
            <person name="Rabelo E.M."/>
            <person name="Wilson R.K."/>
            <person name="Felgner P.L."/>
            <person name="Bethony J."/>
            <person name="Hawdon J.M."/>
            <person name="Gasser R.B."/>
            <person name="Loukas A."/>
            <person name="Mitreva M."/>
        </authorList>
    </citation>
    <scope>NUCLEOTIDE SEQUENCE [LARGE SCALE GENOMIC DNA]</scope>
</reference>
<accession>W2TNR1</accession>
<feature type="compositionally biased region" description="Basic residues" evidence="1">
    <location>
        <begin position="135"/>
        <end position="154"/>
    </location>
</feature>
<dbReference type="AlphaFoldDB" id="W2TNR1"/>
<protein>
    <submittedName>
        <fullName evidence="2">Uncharacterized protein</fullName>
    </submittedName>
</protein>
<evidence type="ECO:0000313" key="3">
    <source>
        <dbReference type="Proteomes" id="UP000053676"/>
    </source>
</evidence>
<feature type="compositionally biased region" description="Low complexity" evidence="1">
    <location>
        <begin position="196"/>
        <end position="206"/>
    </location>
</feature>
<feature type="compositionally biased region" description="Basic residues" evidence="1">
    <location>
        <begin position="43"/>
        <end position="52"/>
    </location>
</feature>
<evidence type="ECO:0000313" key="2">
    <source>
        <dbReference type="EMBL" id="ETN83299.1"/>
    </source>
</evidence>
<evidence type="ECO:0000256" key="1">
    <source>
        <dbReference type="SAM" id="MobiDB-lite"/>
    </source>
</evidence>
<feature type="compositionally biased region" description="Basic residues" evidence="1">
    <location>
        <begin position="15"/>
        <end position="28"/>
    </location>
</feature>
<gene>
    <name evidence="2" type="ORF">NECAME_17520</name>
</gene>
<dbReference type="EMBL" id="KI658242">
    <property type="protein sequence ID" value="ETN83299.1"/>
    <property type="molecule type" value="Genomic_DNA"/>
</dbReference>
<keyword evidence="3" id="KW-1185">Reference proteome</keyword>
<feature type="compositionally biased region" description="Basic and acidic residues" evidence="1">
    <location>
        <begin position="163"/>
        <end position="179"/>
    </location>
</feature>
<feature type="non-terminal residue" evidence="2">
    <location>
        <position position="206"/>
    </location>
</feature>
<sequence length="206" mass="22457">DRAGQVGARGAARYGPRRAGSRGRRAQRTVRAPRGTAPDPFGHHRHRAPHTRRGVDRGRHQYERRARQGHPPPRSACDPRRIGAGSPRAAAVGDQDRSGVSRHHGRDSGGPRHLSAAFDRRRRASHVRATASRGGHARHAHSRGRRPALHRRAAVLRSGRANGDLRSRATHVARSERPPRGRARQSGGRAARHAHAGAGAQEPARM</sequence>
<proteinExistence type="predicted"/>
<dbReference type="Proteomes" id="UP000053676">
    <property type="component" value="Unassembled WGS sequence"/>
</dbReference>
<organism evidence="2 3">
    <name type="scientific">Necator americanus</name>
    <name type="common">Human hookworm</name>
    <dbReference type="NCBI Taxonomy" id="51031"/>
    <lineage>
        <taxon>Eukaryota</taxon>
        <taxon>Metazoa</taxon>
        <taxon>Ecdysozoa</taxon>
        <taxon>Nematoda</taxon>
        <taxon>Chromadorea</taxon>
        <taxon>Rhabditida</taxon>
        <taxon>Rhabditina</taxon>
        <taxon>Rhabditomorpha</taxon>
        <taxon>Strongyloidea</taxon>
        <taxon>Ancylostomatidae</taxon>
        <taxon>Bunostominae</taxon>
        <taxon>Necator</taxon>
    </lineage>
</organism>
<dbReference type="KEGG" id="nai:NECAME_17520"/>
<name>W2TNR1_NECAM</name>
<feature type="compositionally biased region" description="Low complexity" evidence="1">
    <location>
        <begin position="1"/>
        <end position="14"/>
    </location>
</feature>
<feature type="non-terminal residue" evidence="2">
    <location>
        <position position="1"/>
    </location>
</feature>